<evidence type="ECO:0000313" key="6">
    <source>
        <dbReference type="EMBL" id="CAB4217552.1"/>
    </source>
</evidence>
<dbReference type="EMBL" id="LR797447">
    <property type="protein sequence ID" value="CAB4217552.1"/>
    <property type="molecule type" value="Genomic_DNA"/>
</dbReference>
<evidence type="ECO:0008006" key="8">
    <source>
        <dbReference type="Google" id="ProtNLM"/>
    </source>
</evidence>
<evidence type="ECO:0000313" key="5">
    <source>
        <dbReference type="EMBL" id="CAB4212948.1"/>
    </source>
</evidence>
<sequence length="151" mass="16490">MYKAVNVSDVSKALVAMLSDDQNLADINATICRSEVLNETPAMCPWLGIYRVMVNFQPRTLGVGGVGGSMRQLIDMAIVAQQSDGTSGEQCEDRLEELMAALCSALLSDTTVRGTVQIMSEMSISYDDYKVSGEQFMQTAILRATYETRVS</sequence>
<dbReference type="EMBL" id="LR796850">
    <property type="protein sequence ID" value="CAB4169974.1"/>
    <property type="molecule type" value="Genomic_DNA"/>
</dbReference>
<evidence type="ECO:0000313" key="4">
    <source>
        <dbReference type="EMBL" id="CAB4197601.1"/>
    </source>
</evidence>
<dbReference type="EMBL" id="LR797035">
    <property type="protein sequence ID" value="CAB4183440.1"/>
    <property type="molecule type" value="Genomic_DNA"/>
</dbReference>
<reference evidence="2" key="1">
    <citation type="submission" date="2020-05" db="EMBL/GenBank/DDBJ databases">
        <authorList>
            <person name="Chiriac C."/>
            <person name="Salcher M."/>
            <person name="Ghai R."/>
            <person name="Kavagutti S V."/>
        </authorList>
    </citation>
    <scope>NUCLEOTIDE SEQUENCE</scope>
</reference>
<proteinExistence type="predicted"/>
<evidence type="ECO:0000313" key="1">
    <source>
        <dbReference type="EMBL" id="CAB4169974.1"/>
    </source>
</evidence>
<dbReference type="EMBL" id="LR797385">
    <property type="protein sequence ID" value="CAB4212948.1"/>
    <property type="molecule type" value="Genomic_DNA"/>
</dbReference>
<organism evidence="2">
    <name type="scientific">uncultured Caudovirales phage</name>
    <dbReference type="NCBI Taxonomy" id="2100421"/>
    <lineage>
        <taxon>Viruses</taxon>
        <taxon>Duplodnaviria</taxon>
        <taxon>Heunggongvirae</taxon>
        <taxon>Uroviricota</taxon>
        <taxon>Caudoviricetes</taxon>
        <taxon>Peduoviridae</taxon>
        <taxon>Maltschvirus</taxon>
        <taxon>Maltschvirus maltsch</taxon>
    </lineage>
</organism>
<protein>
    <recommendedName>
        <fullName evidence="8">Tail completion protein</fullName>
    </recommendedName>
</protein>
<dbReference type="EMBL" id="LR796936">
    <property type="protein sequence ID" value="CAB4176657.1"/>
    <property type="molecule type" value="Genomic_DNA"/>
</dbReference>
<gene>
    <name evidence="3" type="ORF">UFOVP1082_46</name>
    <name evidence="4" type="ORF">UFOVP1322_31</name>
    <name evidence="5" type="ORF">UFOVP1434_53</name>
    <name evidence="7" type="ORF">UFOVP1529_29</name>
    <name evidence="6" type="ORF">UFOVP1593_46</name>
    <name evidence="1" type="ORF">UFOVP906_24</name>
    <name evidence="2" type="ORF">UFOVP992_50</name>
</gene>
<evidence type="ECO:0000313" key="3">
    <source>
        <dbReference type="EMBL" id="CAB4183440.1"/>
    </source>
</evidence>
<evidence type="ECO:0000313" key="7">
    <source>
        <dbReference type="EMBL" id="CAB5227223.1"/>
    </source>
</evidence>
<dbReference type="EMBL" id="LR797256">
    <property type="protein sequence ID" value="CAB4197601.1"/>
    <property type="molecule type" value="Genomic_DNA"/>
</dbReference>
<accession>A0A6J5Q1V0</accession>
<name>A0A6J5Q1V0_9CAUD</name>
<dbReference type="EMBL" id="LR798371">
    <property type="protein sequence ID" value="CAB5227223.1"/>
    <property type="molecule type" value="Genomic_DNA"/>
</dbReference>
<evidence type="ECO:0000313" key="2">
    <source>
        <dbReference type="EMBL" id="CAB4176657.1"/>
    </source>
</evidence>